<organism evidence="2 3">
    <name type="scientific">Daphnia magna</name>
    <dbReference type="NCBI Taxonomy" id="35525"/>
    <lineage>
        <taxon>Eukaryota</taxon>
        <taxon>Metazoa</taxon>
        <taxon>Ecdysozoa</taxon>
        <taxon>Arthropoda</taxon>
        <taxon>Crustacea</taxon>
        <taxon>Branchiopoda</taxon>
        <taxon>Diplostraca</taxon>
        <taxon>Cladocera</taxon>
        <taxon>Anomopoda</taxon>
        <taxon>Daphniidae</taxon>
        <taxon>Daphnia</taxon>
    </lineage>
</organism>
<proteinExistence type="predicted"/>
<comment type="caution">
    <text evidence="2">The sequence shown here is derived from an EMBL/GenBank/DDBJ whole genome shotgun (WGS) entry which is preliminary data.</text>
</comment>
<feature type="domain" description="HAT C-terminal dimerisation" evidence="1">
    <location>
        <begin position="50"/>
        <end position="92"/>
    </location>
</feature>
<dbReference type="Proteomes" id="UP001234178">
    <property type="component" value="Unassembled WGS sequence"/>
</dbReference>
<dbReference type="InterPro" id="IPR008906">
    <property type="entry name" value="HATC_C_dom"/>
</dbReference>
<sequence>MNLELGSKNIPSPTKKPRFLDGLKRKRASLEADGVDSFLSDGMAELSSLERFPTIKKIFLEYNSALPSSAACERVFSTAGLNFTANRTRLSERSIILQK</sequence>
<evidence type="ECO:0000313" key="2">
    <source>
        <dbReference type="EMBL" id="KAK4027332.1"/>
    </source>
</evidence>
<dbReference type="InterPro" id="IPR012337">
    <property type="entry name" value="RNaseH-like_sf"/>
</dbReference>
<reference evidence="2 3" key="1">
    <citation type="journal article" date="2023" name="Nucleic Acids Res.">
        <title>The hologenome of Daphnia magna reveals possible DNA methylation and microbiome-mediated evolution of the host genome.</title>
        <authorList>
            <person name="Chaturvedi A."/>
            <person name="Li X."/>
            <person name="Dhandapani V."/>
            <person name="Marshall H."/>
            <person name="Kissane S."/>
            <person name="Cuenca-Cambronero M."/>
            <person name="Asole G."/>
            <person name="Calvet F."/>
            <person name="Ruiz-Romero M."/>
            <person name="Marangio P."/>
            <person name="Guigo R."/>
            <person name="Rago D."/>
            <person name="Mirbahai L."/>
            <person name="Eastwood N."/>
            <person name="Colbourne J.K."/>
            <person name="Zhou J."/>
            <person name="Mallon E."/>
            <person name="Orsini L."/>
        </authorList>
    </citation>
    <scope>NUCLEOTIDE SEQUENCE [LARGE SCALE GENOMIC DNA]</scope>
    <source>
        <strain evidence="2">LRV0_1</strain>
    </source>
</reference>
<dbReference type="EMBL" id="JAOYFB010000038">
    <property type="protein sequence ID" value="KAK4027332.1"/>
    <property type="molecule type" value="Genomic_DNA"/>
</dbReference>
<protein>
    <recommendedName>
        <fullName evidence="1">HAT C-terminal dimerisation domain-containing protein</fullName>
    </recommendedName>
</protein>
<evidence type="ECO:0000259" key="1">
    <source>
        <dbReference type="Pfam" id="PF05699"/>
    </source>
</evidence>
<name>A0ABR0AQD2_9CRUS</name>
<evidence type="ECO:0000313" key="3">
    <source>
        <dbReference type="Proteomes" id="UP001234178"/>
    </source>
</evidence>
<accession>A0ABR0AQD2</accession>
<dbReference type="Pfam" id="PF05699">
    <property type="entry name" value="Dimer_Tnp_hAT"/>
    <property type="match status" value="1"/>
</dbReference>
<gene>
    <name evidence="2" type="ORF">OUZ56_016342</name>
</gene>
<dbReference type="SUPFAM" id="SSF53098">
    <property type="entry name" value="Ribonuclease H-like"/>
    <property type="match status" value="1"/>
</dbReference>
<keyword evidence="3" id="KW-1185">Reference proteome</keyword>